<dbReference type="EMBL" id="JAQQKV010000001">
    <property type="protein sequence ID" value="MDC7675848.1"/>
    <property type="molecule type" value="Genomic_DNA"/>
</dbReference>
<dbReference type="InterPro" id="IPR007138">
    <property type="entry name" value="ABM_dom"/>
</dbReference>
<dbReference type="Proteomes" id="UP001218579">
    <property type="component" value="Unassembled WGS sequence"/>
</dbReference>
<dbReference type="Pfam" id="PF03992">
    <property type="entry name" value="ABM"/>
    <property type="match status" value="1"/>
</dbReference>
<dbReference type="InterPro" id="IPR011008">
    <property type="entry name" value="Dimeric_a/b-barrel"/>
</dbReference>
<accession>A0ABT5HIN2</accession>
<name>A0ABT5HIN2_9CAUL</name>
<keyword evidence="2" id="KW-0560">Oxidoreductase</keyword>
<feature type="domain" description="ABM" evidence="1">
    <location>
        <begin position="2"/>
        <end position="87"/>
    </location>
</feature>
<keyword evidence="2" id="KW-0503">Monooxygenase</keyword>
<evidence type="ECO:0000313" key="3">
    <source>
        <dbReference type="Proteomes" id="UP001218579"/>
    </source>
</evidence>
<evidence type="ECO:0000313" key="2">
    <source>
        <dbReference type="EMBL" id="MDC7675848.1"/>
    </source>
</evidence>
<proteinExistence type="predicted"/>
<protein>
    <submittedName>
        <fullName evidence="2">Quinol monooxygenase</fullName>
    </submittedName>
</protein>
<organism evidence="2 3">
    <name type="scientific">Asticcacaulis machinosus</name>
    <dbReference type="NCBI Taxonomy" id="2984211"/>
    <lineage>
        <taxon>Bacteria</taxon>
        <taxon>Pseudomonadati</taxon>
        <taxon>Pseudomonadota</taxon>
        <taxon>Alphaproteobacteria</taxon>
        <taxon>Caulobacterales</taxon>
        <taxon>Caulobacteraceae</taxon>
        <taxon>Asticcacaulis</taxon>
    </lineage>
</organism>
<dbReference type="SUPFAM" id="SSF54909">
    <property type="entry name" value="Dimeric alpha+beta barrel"/>
    <property type="match status" value="1"/>
</dbReference>
<dbReference type="RefSeq" id="WP_272744167.1">
    <property type="nucleotide sequence ID" value="NZ_JAQQKV010000001.1"/>
</dbReference>
<dbReference type="Gene3D" id="3.30.70.100">
    <property type="match status" value="1"/>
</dbReference>
<comment type="caution">
    <text evidence="2">The sequence shown here is derived from an EMBL/GenBank/DDBJ whole genome shotgun (WGS) entry which is preliminary data.</text>
</comment>
<dbReference type="GO" id="GO:0004497">
    <property type="term" value="F:monooxygenase activity"/>
    <property type="evidence" value="ECO:0007669"/>
    <property type="project" value="UniProtKB-KW"/>
</dbReference>
<keyword evidence="3" id="KW-1185">Reference proteome</keyword>
<evidence type="ECO:0000259" key="1">
    <source>
        <dbReference type="PROSITE" id="PS51725"/>
    </source>
</evidence>
<sequence length="96" mass="10292">MYGLIGSFSAHPGKRDELIGLMTASTSAMPECISYIIAKDPQDADKIWITEVWDSAESHKASLQIPAVAETIKKAMPLIASFGQHTITEPVGGMGM</sequence>
<dbReference type="PROSITE" id="PS51725">
    <property type="entry name" value="ABM"/>
    <property type="match status" value="1"/>
</dbReference>
<gene>
    <name evidence="2" type="ORF">PQU98_06890</name>
</gene>
<reference evidence="2 3" key="1">
    <citation type="submission" date="2023-01" db="EMBL/GenBank/DDBJ databases">
        <title>Novel species of the genus Asticcacaulis isolated from rivers.</title>
        <authorList>
            <person name="Lu H."/>
        </authorList>
    </citation>
    <scope>NUCLEOTIDE SEQUENCE [LARGE SCALE GENOMIC DNA]</scope>
    <source>
        <strain evidence="2 3">LKC15W</strain>
    </source>
</reference>